<keyword evidence="5" id="KW-0238">DNA-binding</keyword>
<name>A0ABW4SBP7_9RHOB</name>
<keyword evidence="3" id="KW-0804">Transcription</keyword>
<dbReference type="Pfam" id="PF08220">
    <property type="entry name" value="HTH_DeoR"/>
    <property type="match status" value="1"/>
</dbReference>
<evidence type="ECO:0000256" key="3">
    <source>
        <dbReference type="ARBA" id="ARBA00023163"/>
    </source>
</evidence>
<keyword evidence="6" id="KW-1185">Reference proteome</keyword>
<gene>
    <name evidence="5" type="ORF">ACFSGJ_18560</name>
</gene>
<keyword evidence="1" id="KW-0678">Repressor</keyword>
<protein>
    <submittedName>
        <fullName evidence="5">DeoR/GlpR family DNA-binding transcription regulator</fullName>
    </submittedName>
</protein>
<accession>A0ABW4SBP7</accession>
<evidence type="ECO:0000313" key="6">
    <source>
        <dbReference type="Proteomes" id="UP001597353"/>
    </source>
</evidence>
<dbReference type="InterPro" id="IPR036390">
    <property type="entry name" value="WH_DNA-bd_sf"/>
</dbReference>
<evidence type="ECO:0000256" key="2">
    <source>
        <dbReference type="ARBA" id="ARBA00023015"/>
    </source>
</evidence>
<dbReference type="InterPro" id="IPR014036">
    <property type="entry name" value="DeoR-like_C"/>
</dbReference>
<sequence length="253" mass="27723">MPQNFRQSEILTLARDRGKVVVEELADHFGVTLQTIRRDLTELAEAGKLTRVYGGAILSSGVVNIGYEQRRDLHSAEKERIGRLCASHIPDNASLFLNIGTTTEAVARALLSHDNLMVVTNNLNVANIMAQNPSAEVVVAGGVLRRTDAALVGDMTMEVVRQFKVDFAVIGSSALDEDGDLLDFDVREVRVSQAILAQARRRFLVADRSKFHRSAPVRIASLAEVDIFFTDAPPPVSVKDKCADWETEISIAP</sequence>
<dbReference type="PANTHER" id="PTHR30363:SF4">
    <property type="entry name" value="GLYCEROL-3-PHOSPHATE REGULON REPRESSOR"/>
    <property type="match status" value="1"/>
</dbReference>
<dbReference type="PANTHER" id="PTHR30363">
    <property type="entry name" value="HTH-TYPE TRANSCRIPTIONAL REGULATOR SRLR-RELATED"/>
    <property type="match status" value="1"/>
</dbReference>
<feature type="domain" description="HTH deoR-type" evidence="4">
    <location>
        <begin position="3"/>
        <end position="58"/>
    </location>
</feature>
<dbReference type="Gene3D" id="1.10.10.10">
    <property type="entry name" value="Winged helix-like DNA-binding domain superfamily/Winged helix DNA-binding domain"/>
    <property type="match status" value="1"/>
</dbReference>
<keyword evidence="2" id="KW-0805">Transcription regulation</keyword>
<dbReference type="SUPFAM" id="SSF100950">
    <property type="entry name" value="NagB/RpiA/CoA transferase-like"/>
    <property type="match status" value="1"/>
</dbReference>
<evidence type="ECO:0000259" key="4">
    <source>
        <dbReference type="PROSITE" id="PS51000"/>
    </source>
</evidence>
<dbReference type="SMART" id="SM01134">
    <property type="entry name" value="DeoRC"/>
    <property type="match status" value="1"/>
</dbReference>
<dbReference type="Gene3D" id="3.30.750.70">
    <property type="entry name" value="4-hydroxybutyrate coenzyme like domains"/>
    <property type="match status" value="1"/>
</dbReference>
<dbReference type="SMART" id="SM00420">
    <property type="entry name" value="HTH_DEOR"/>
    <property type="match status" value="1"/>
</dbReference>
<dbReference type="InterPro" id="IPR001034">
    <property type="entry name" value="DeoR_HTH"/>
</dbReference>
<dbReference type="RefSeq" id="WP_390265343.1">
    <property type="nucleotide sequence ID" value="NZ_JBHUGH010000036.1"/>
</dbReference>
<dbReference type="InterPro" id="IPR036388">
    <property type="entry name" value="WH-like_DNA-bd_sf"/>
</dbReference>
<dbReference type="InterPro" id="IPR037171">
    <property type="entry name" value="NagB/RpiA_transferase-like"/>
</dbReference>
<organism evidence="5 6">
    <name type="scientific">Halodurantibacterium flavum</name>
    <dbReference type="NCBI Taxonomy" id="1382802"/>
    <lineage>
        <taxon>Bacteria</taxon>
        <taxon>Pseudomonadati</taxon>
        <taxon>Pseudomonadota</taxon>
        <taxon>Alphaproteobacteria</taxon>
        <taxon>Rhodobacterales</taxon>
        <taxon>Paracoccaceae</taxon>
        <taxon>Halodurantibacterium</taxon>
    </lineage>
</organism>
<proteinExistence type="predicted"/>
<dbReference type="Pfam" id="PF00455">
    <property type="entry name" value="DeoRC"/>
    <property type="match status" value="1"/>
</dbReference>
<dbReference type="Proteomes" id="UP001597353">
    <property type="component" value="Unassembled WGS sequence"/>
</dbReference>
<evidence type="ECO:0000313" key="5">
    <source>
        <dbReference type="EMBL" id="MFD1914209.1"/>
    </source>
</evidence>
<dbReference type="InterPro" id="IPR050313">
    <property type="entry name" value="Carb_Metab_HTH_regulators"/>
</dbReference>
<dbReference type="EMBL" id="JBHUGH010000036">
    <property type="protein sequence ID" value="MFD1914209.1"/>
    <property type="molecule type" value="Genomic_DNA"/>
</dbReference>
<comment type="caution">
    <text evidence="5">The sequence shown here is derived from an EMBL/GenBank/DDBJ whole genome shotgun (WGS) entry which is preliminary data.</text>
</comment>
<dbReference type="PRINTS" id="PR00037">
    <property type="entry name" value="HTHLACR"/>
</dbReference>
<dbReference type="SUPFAM" id="SSF46785">
    <property type="entry name" value="Winged helix' DNA-binding domain"/>
    <property type="match status" value="1"/>
</dbReference>
<dbReference type="PROSITE" id="PS51000">
    <property type="entry name" value="HTH_DEOR_2"/>
    <property type="match status" value="1"/>
</dbReference>
<reference evidence="6" key="1">
    <citation type="journal article" date="2019" name="Int. J. Syst. Evol. Microbiol.">
        <title>The Global Catalogue of Microorganisms (GCM) 10K type strain sequencing project: providing services to taxonomists for standard genome sequencing and annotation.</title>
        <authorList>
            <consortium name="The Broad Institute Genomics Platform"/>
            <consortium name="The Broad Institute Genome Sequencing Center for Infectious Disease"/>
            <person name="Wu L."/>
            <person name="Ma J."/>
        </authorList>
    </citation>
    <scope>NUCLEOTIDE SEQUENCE [LARGE SCALE GENOMIC DNA]</scope>
    <source>
        <strain evidence="6">CGMCC 4.7242</strain>
    </source>
</reference>
<evidence type="ECO:0000256" key="1">
    <source>
        <dbReference type="ARBA" id="ARBA00022491"/>
    </source>
</evidence>
<dbReference type="GO" id="GO:0003677">
    <property type="term" value="F:DNA binding"/>
    <property type="evidence" value="ECO:0007669"/>
    <property type="project" value="UniProtKB-KW"/>
</dbReference>